<evidence type="ECO:0000256" key="1">
    <source>
        <dbReference type="ARBA" id="ARBA00004477"/>
    </source>
</evidence>
<evidence type="ECO:0000256" key="11">
    <source>
        <dbReference type="SAM" id="SignalP"/>
    </source>
</evidence>
<dbReference type="Pfam" id="PF25140">
    <property type="entry name" value="PGAP1_TMD"/>
    <property type="match status" value="1"/>
</dbReference>
<dbReference type="OrthoDB" id="348976at2759"/>
<feature type="transmembrane region" description="Helical" evidence="10">
    <location>
        <begin position="708"/>
        <end position="728"/>
    </location>
</feature>
<feature type="transmembrane region" description="Helical" evidence="10">
    <location>
        <begin position="910"/>
        <end position="926"/>
    </location>
</feature>
<dbReference type="GO" id="GO:0015031">
    <property type="term" value="P:protein transport"/>
    <property type="evidence" value="ECO:0007669"/>
    <property type="project" value="UniProtKB-KW"/>
</dbReference>
<comment type="function">
    <text evidence="10">Involved in inositol deacylation of GPI-anchored proteins which plays important roles in the quality control and ER-associated degradation of GPI-anchored proteins.</text>
</comment>
<dbReference type="InterPro" id="IPR039529">
    <property type="entry name" value="PGAP1/BST1"/>
</dbReference>
<dbReference type="Proteomes" id="UP000467700">
    <property type="component" value="Unassembled WGS sequence"/>
</dbReference>
<dbReference type="SUPFAM" id="SSF53474">
    <property type="entry name" value="alpha/beta-Hydrolases"/>
    <property type="match status" value="1"/>
</dbReference>
<comment type="similarity">
    <text evidence="2 10">Belongs to the GPI inositol-deacylase family.</text>
</comment>
<keyword evidence="6 10" id="KW-0256">Endoplasmic reticulum</keyword>
<accession>A0A8S0W0Z7</accession>
<dbReference type="GO" id="GO:0005789">
    <property type="term" value="C:endoplasmic reticulum membrane"/>
    <property type="evidence" value="ECO:0007669"/>
    <property type="project" value="UniProtKB-SubCell"/>
</dbReference>
<dbReference type="Gene3D" id="3.40.50.1820">
    <property type="entry name" value="alpha/beta hydrolase"/>
    <property type="match status" value="1"/>
</dbReference>
<feature type="transmembrane region" description="Helical" evidence="10">
    <location>
        <begin position="671"/>
        <end position="688"/>
    </location>
</feature>
<protein>
    <recommendedName>
        <fullName evidence="10">GPI inositol-deacylase</fullName>
        <ecNumber evidence="10">3.1.-.-</ecNumber>
    </recommendedName>
</protein>
<feature type="transmembrane region" description="Helical" evidence="10">
    <location>
        <begin position="748"/>
        <end position="765"/>
    </location>
</feature>
<evidence type="ECO:0000256" key="8">
    <source>
        <dbReference type="ARBA" id="ARBA00022989"/>
    </source>
</evidence>
<feature type="transmembrane region" description="Helical" evidence="10">
    <location>
        <begin position="843"/>
        <end position="866"/>
    </location>
</feature>
<dbReference type="Pfam" id="PF07819">
    <property type="entry name" value="PGAP1"/>
    <property type="match status" value="1"/>
</dbReference>
<gene>
    <name evidence="14" type="ORF">AAE3_LOCUS1020</name>
</gene>
<name>A0A8S0W0Z7_CYCAE</name>
<keyword evidence="4 10" id="KW-0812">Transmembrane</keyword>
<evidence type="ECO:0000256" key="4">
    <source>
        <dbReference type="ARBA" id="ARBA00022692"/>
    </source>
</evidence>
<keyword evidence="11" id="KW-0732">Signal</keyword>
<evidence type="ECO:0000256" key="9">
    <source>
        <dbReference type="ARBA" id="ARBA00023136"/>
    </source>
</evidence>
<dbReference type="PANTHER" id="PTHR15495:SF7">
    <property type="entry name" value="GPI INOSITOL-DEACYLASE"/>
    <property type="match status" value="1"/>
</dbReference>
<keyword evidence="7 10" id="KW-0653">Protein transport</keyword>
<comment type="caution">
    <text evidence="14">The sequence shown here is derived from an EMBL/GenBank/DDBJ whole genome shotgun (WGS) entry which is preliminary data.</text>
</comment>
<evidence type="ECO:0000256" key="7">
    <source>
        <dbReference type="ARBA" id="ARBA00022927"/>
    </source>
</evidence>
<dbReference type="AlphaFoldDB" id="A0A8S0W0Z7"/>
<dbReference type="InterPro" id="IPR029058">
    <property type="entry name" value="AB_hydrolase_fold"/>
</dbReference>
<feature type="domain" description="GPI inositol-deacylase PGAP1-like alpha/beta" evidence="12">
    <location>
        <begin position="84"/>
        <end position="297"/>
    </location>
</feature>
<dbReference type="InterPro" id="IPR056824">
    <property type="entry name" value="PGAP1_TMD"/>
</dbReference>
<dbReference type="GO" id="GO:0006888">
    <property type="term" value="P:endoplasmic reticulum to Golgi vesicle-mediated transport"/>
    <property type="evidence" value="ECO:0007669"/>
    <property type="project" value="TreeGrafter"/>
</dbReference>
<evidence type="ECO:0000256" key="6">
    <source>
        <dbReference type="ARBA" id="ARBA00022824"/>
    </source>
</evidence>
<keyword evidence="15" id="KW-1185">Reference proteome</keyword>
<evidence type="ECO:0000256" key="3">
    <source>
        <dbReference type="ARBA" id="ARBA00022448"/>
    </source>
</evidence>
<evidence type="ECO:0000313" key="14">
    <source>
        <dbReference type="EMBL" id="CAA7258574.1"/>
    </source>
</evidence>
<evidence type="ECO:0000259" key="12">
    <source>
        <dbReference type="Pfam" id="PF07819"/>
    </source>
</evidence>
<dbReference type="EC" id="3.1.-.-" evidence="10"/>
<evidence type="ECO:0000313" key="15">
    <source>
        <dbReference type="Proteomes" id="UP000467700"/>
    </source>
</evidence>
<evidence type="ECO:0000256" key="5">
    <source>
        <dbReference type="ARBA" id="ARBA00022801"/>
    </source>
</evidence>
<sequence>MPNLVPWFLGISSLMCLLFFLTATSDISHSLSPQGCRMSWMSPSYVLQGGLDSTWTPLARRYSLWLYREVGWDYVQETGQRRDSLPVLFIPGNAGSSHQVRSIASSATRQYFSSPYIISHEFDARSLKPLDFFAVEFNEDLSAFHGSTLDSQIAYTSRAVSYILSLYPKGTKIIVMGHSMGGVVATSLLPDPNISTIITMSTPHTLPPARFDSRIDKLYNNVRLTLENDTTPVVSICGGATDMMITSESCILPEPEKDVFRRTVFTSALEGAWTGVGHREMVWCHQVRWRVARAALELGAANTEKSRSVILDKWLRDGHSLPPVVSNGNDHLDASDLADSHLVLPGQTLVVKNPRGGSIHRLPVPSDSATSQKRRLRVLVSQGSIQDVSPQHPVSLRVSVLTCTETSTSGAKCTLLSPDTLKLIPNPMPGRSFPVPKEGSDESEGVVLFESSVPVKDSGPDGQWVGIRIENGDDQGWVVAGIEDDTPVVSSASTFSLMFWSASVNVPPKETLGSSFTFPSLLSNALVVYRVVAKKSPLSSCSDALLPPLIVHTSHPAETHSYPLISGPDRRILLHTHSDAPFIDRRTAHGSSLAFRIYSSGEQGCRKELSKLVLTIDWTATVGRWVSRYLHTVVGWAAGVASLVIFWTWRQDEKTSSTPSVGQSLASYCPLLFRYLLPGSFALSFLPLPPSLYIGNKGVPFFSGIAPLILFVASGLVCVSWWILLLLLTIVGKTSTIIFGSRVEKNSVHRGTLLSLFVICLAIFLFVPWQVAYLGCWLLHLYTCASAMQRLEPTRLDDAVPLVRRQRRESSESFEATSPASAERATSSLKDIKQNNLNHSLHLLLLMTWLLPLTAPVLAVWVRTLLTAGFTTPFDGDHNFIAVLPFLVLVDFASWTPGRLFERTSFENRLSLRWLFAATAGTAFLYGSRRPYLILDVARVTAWAIVVCRIGRRYWGGRPWPGATTH</sequence>
<evidence type="ECO:0000259" key="13">
    <source>
        <dbReference type="Pfam" id="PF25140"/>
    </source>
</evidence>
<feature type="transmembrane region" description="Helical" evidence="10">
    <location>
        <begin position="629"/>
        <end position="650"/>
    </location>
</feature>
<keyword evidence="5 10" id="KW-0378">Hydrolase</keyword>
<feature type="chain" id="PRO_5035860966" description="GPI inositol-deacylase" evidence="11">
    <location>
        <begin position="31"/>
        <end position="966"/>
    </location>
</feature>
<organism evidence="14 15">
    <name type="scientific">Cyclocybe aegerita</name>
    <name type="common">Black poplar mushroom</name>
    <name type="synonym">Agrocybe aegerita</name>
    <dbReference type="NCBI Taxonomy" id="1973307"/>
    <lineage>
        <taxon>Eukaryota</taxon>
        <taxon>Fungi</taxon>
        <taxon>Dikarya</taxon>
        <taxon>Basidiomycota</taxon>
        <taxon>Agaricomycotina</taxon>
        <taxon>Agaricomycetes</taxon>
        <taxon>Agaricomycetidae</taxon>
        <taxon>Agaricales</taxon>
        <taxon>Agaricineae</taxon>
        <taxon>Bolbitiaceae</taxon>
        <taxon>Cyclocybe</taxon>
    </lineage>
</organism>
<evidence type="ECO:0000256" key="10">
    <source>
        <dbReference type="RuleBase" id="RU365011"/>
    </source>
</evidence>
<keyword evidence="3 10" id="KW-0813">Transport</keyword>
<comment type="subcellular location">
    <subcellularLocation>
        <location evidence="1">Endoplasmic reticulum membrane</location>
        <topology evidence="1">Multi-pass membrane protein</topology>
    </subcellularLocation>
</comment>
<dbReference type="EMBL" id="CACVBS010000002">
    <property type="protein sequence ID" value="CAA7258574.1"/>
    <property type="molecule type" value="Genomic_DNA"/>
</dbReference>
<feature type="signal peptide" evidence="11">
    <location>
        <begin position="1"/>
        <end position="30"/>
    </location>
</feature>
<dbReference type="GO" id="GO:0050185">
    <property type="term" value="F:phosphatidylinositol deacylase activity"/>
    <property type="evidence" value="ECO:0007669"/>
    <property type="project" value="TreeGrafter"/>
</dbReference>
<evidence type="ECO:0000256" key="2">
    <source>
        <dbReference type="ARBA" id="ARBA00006931"/>
    </source>
</evidence>
<reference evidence="14 15" key="1">
    <citation type="submission" date="2020-01" db="EMBL/GenBank/DDBJ databases">
        <authorList>
            <person name="Gupta K D."/>
        </authorList>
    </citation>
    <scope>NUCLEOTIDE SEQUENCE [LARGE SCALE GENOMIC DNA]</scope>
</reference>
<dbReference type="PANTHER" id="PTHR15495">
    <property type="entry name" value="NEGATIVE REGULATOR OF VESICLE FORMATION-RELATED"/>
    <property type="match status" value="1"/>
</dbReference>
<feature type="domain" description="GPI inositol-deacylase transmembrane" evidence="13">
    <location>
        <begin position="691"/>
        <end position="949"/>
    </location>
</feature>
<dbReference type="GO" id="GO:0006505">
    <property type="term" value="P:GPI anchor metabolic process"/>
    <property type="evidence" value="ECO:0007669"/>
    <property type="project" value="TreeGrafter"/>
</dbReference>
<feature type="transmembrane region" description="Helical" evidence="10">
    <location>
        <begin position="878"/>
        <end position="898"/>
    </location>
</feature>
<keyword evidence="8 10" id="KW-1133">Transmembrane helix</keyword>
<proteinExistence type="inferred from homology"/>
<keyword evidence="9 10" id="KW-0472">Membrane</keyword>
<dbReference type="InterPro" id="IPR012908">
    <property type="entry name" value="PGAP1-ab_dom-like"/>
</dbReference>